<dbReference type="InterPro" id="IPR005135">
    <property type="entry name" value="Endo/exonuclease/phosphatase"/>
</dbReference>
<proteinExistence type="predicted"/>
<accession>A0ABY8LDK4</accession>
<organism evidence="2 3">
    <name type="scientific">Jannaschia ovalis</name>
    <dbReference type="NCBI Taxonomy" id="3038773"/>
    <lineage>
        <taxon>Bacteria</taxon>
        <taxon>Pseudomonadati</taxon>
        <taxon>Pseudomonadota</taxon>
        <taxon>Alphaproteobacteria</taxon>
        <taxon>Rhodobacterales</taxon>
        <taxon>Roseobacteraceae</taxon>
        <taxon>Jannaschia</taxon>
    </lineage>
</organism>
<feature type="domain" description="Endonuclease/exonuclease/phosphatase" evidence="1">
    <location>
        <begin position="8"/>
        <end position="324"/>
    </location>
</feature>
<dbReference type="Proteomes" id="UP001243420">
    <property type="component" value="Chromosome"/>
</dbReference>
<dbReference type="Pfam" id="PF03372">
    <property type="entry name" value="Exo_endo_phos"/>
    <property type="match status" value="1"/>
</dbReference>
<reference evidence="2 3" key="1">
    <citation type="submission" date="2023-04" db="EMBL/GenBank/DDBJ databases">
        <title>Jannaschia ovalis sp. nov., a marine bacterium isolated from sea tidal flat.</title>
        <authorList>
            <person name="Kwon D.Y."/>
            <person name="Kim J.-J."/>
        </authorList>
    </citation>
    <scope>NUCLEOTIDE SEQUENCE [LARGE SCALE GENOMIC DNA]</scope>
    <source>
        <strain evidence="2 3">GRR-S6-38</strain>
    </source>
</reference>
<dbReference type="SUPFAM" id="SSF56219">
    <property type="entry name" value="DNase I-like"/>
    <property type="match status" value="1"/>
</dbReference>
<dbReference type="RefSeq" id="WP_279966243.1">
    <property type="nucleotide sequence ID" value="NZ_CP122537.1"/>
</dbReference>
<dbReference type="GO" id="GO:0004519">
    <property type="term" value="F:endonuclease activity"/>
    <property type="evidence" value="ECO:0007669"/>
    <property type="project" value="UniProtKB-KW"/>
</dbReference>
<protein>
    <submittedName>
        <fullName evidence="2">Endonuclease/exonuclease/phosphatase family protein</fullName>
    </submittedName>
</protein>
<keyword evidence="2" id="KW-0255">Endonuclease</keyword>
<evidence type="ECO:0000313" key="2">
    <source>
        <dbReference type="EMBL" id="WGH79387.1"/>
    </source>
</evidence>
<keyword evidence="2" id="KW-0378">Hydrolase</keyword>
<gene>
    <name evidence="2" type="ORF">P8627_03725</name>
</gene>
<dbReference type="EMBL" id="CP122537">
    <property type="protein sequence ID" value="WGH79387.1"/>
    <property type="molecule type" value="Genomic_DNA"/>
</dbReference>
<dbReference type="InterPro" id="IPR036691">
    <property type="entry name" value="Endo/exonu/phosph_ase_sf"/>
</dbReference>
<dbReference type="Gene3D" id="3.60.10.10">
    <property type="entry name" value="Endonuclease/exonuclease/phosphatase"/>
    <property type="match status" value="1"/>
</dbReference>
<evidence type="ECO:0000313" key="3">
    <source>
        <dbReference type="Proteomes" id="UP001243420"/>
    </source>
</evidence>
<keyword evidence="2" id="KW-0540">Nuclease</keyword>
<evidence type="ECO:0000259" key="1">
    <source>
        <dbReference type="Pfam" id="PF03372"/>
    </source>
</evidence>
<name>A0ABY8LDK4_9RHOB</name>
<sequence>MRPGFRFATWNVEWFDRLFRDDGTPDHSRGWSARYEVTKARQLDAIATVFRQMDADAILVIEAPDASTRRSSRAALEIFAEGAGLRTSRAMLGFENETRQEIALLYDPNAVTPRHRPGDHDGAPRFDRELGVDLDSDLQAERLVWSKPPLELDLGTDIGPIHLIGVHAKSKAAHGIRDPEERLRTAIQNRRKQLAQCVWLRRRIEHRLAEGERLIVAGDFNDGPGLDGYESLFGRSGVEIVLGDGSRALHDPSAVHARVGAAMPSTARFWDNSRKRYMNALLDFVMVSADLVPGATWRILHPFDDPAAAKDDLLREALLDASDHFPVVLDLPPAPPQP</sequence>
<keyword evidence="3" id="KW-1185">Reference proteome</keyword>